<evidence type="ECO:0000313" key="2">
    <source>
        <dbReference type="EMBL" id="KAA6120206.1"/>
    </source>
</evidence>
<dbReference type="EMBL" id="VWRN01000046">
    <property type="protein sequence ID" value="KAA6120206.1"/>
    <property type="molecule type" value="Genomic_DNA"/>
</dbReference>
<dbReference type="InterPro" id="IPR021549">
    <property type="entry name" value="DUF2894"/>
</dbReference>
<evidence type="ECO:0000313" key="3">
    <source>
        <dbReference type="Proteomes" id="UP000324324"/>
    </source>
</evidence>
<protein>
    <submittedName>
        <fullName evidence="2">DUF2894 domain-containing protein</fullName>
    </submittedName>
</protein>
<keyword evidence="3" id="KW-1185">Reference proteome</keyword>
<comment type="caution">
    <text evidence="2">The sequence shown here is derived from an EMBL/GenBank/DDBJ whole genome shotgun (WGS) entry which is preliminary data.</text>
</comment>
<name>A0A5M8ADL2_9BURK</name>
<dbReference type="AlphaFoldDB" id="A0A5M8ADL2"/>
<reference evidence="2 3" key="1">
    <citation type="submission" date="2019-09" db="EMBL/GenBank/DDBJ databases">
        <title>Isolation of a novel species in the genus Cupriavidus from patients with sepsis using whole genome sequencing.</title>
        <authorList>
            <person name="Kweon O.J."/>
            <person name="Lee M.-K."/>
        </authorList>
    </citation>
    <scope>NUCLEOTIDE SEQUENCE [LARGE SCALE GENOMIC DNA]</scope>
    <source>
        <strain evidence="2 3">MKL-01</strain>
    </source>
</reference>
<accession>A0A5M8ADL2</accession>
<organism evidence="2 3">
    <name type="scientific">Cupriavidus cauae</name>
    <dbReference type="NCBI Taxonomy" id="2608999"/>
    <lineage>
        <taxon>Bacteria</taxon>
        <taxon>Pseudomonadati</taxon>
        <taxon>Pseudomonadota</taxon>
        <taxon>Betaproteobacteria</taxon>
        <taxon>Burkholderiales</taxon>
        <taxon>Burkholderiaceae</taxon>
        <taxon>Cupriavidus</taxon>
    </lineage>
</organism>
<evidence type="ECO:0000256" key="1">
    <source>
        <dbReference type="SAM" id="MobiDB-lite"/>
    </source>
</evidence>
<proteinExistence type="predicted"/>
<dbReference type="Proteomes" id="UP000324324">
    <property type="component" value="Unassembled WGS sequence"/>
</dbReference>
<feature type="region of interest" description="Disordered" evidence="1">
    <location>
        <begin position="196"/>
        <end position="233"/>
    </location>
</feature>
<dbReference type="Pfam" id="PF11445">
    <property type="entry name" value="DUF2894"/>
    <property type="match status" value="1"/>
</dbReference>
<sequence>MLARIDAWRDSGADRVDPVRFRLLEALARRMSAHRGEARRRLEERLAGLVQAYEDGLGRAAATATQPEQGPAQRRRMTGPLAALVRQLRGDIEGQGADPAAISTVTATATTATAIASRHPPQPDPALVEYVRQTWTRLSAERAWRQSLERVPENAGPLNSNHLIHRALSAMRELSPGYLQQLLSYVDTLSRLERMNCNSAPDSKGAPPVGGQAKAVRGKARQSRARPAAPPKP</sequence>
<gene>
    <name evidence="2" type="ORF">F1599_17950</name>
</gene>